<keyword evidence="2" id="KW-1185">Reference proteome</keyword>
<proteinExistence type="predicted"/>
<protein>
    <submittedName>
        <fullName evidence="1">Uncharacterized protein</fullName>
    </submittedName>
</protein>
<evidence type="ECO:0000313" key="2">
    <source>
        <dbReference type="Proteomes" id="UP001066276"/>
    </source>
</evidence>
<accession>A0AAV7VMR1</accession>
<dbReference type="Proteomes" id="UP001066276">
    <property type="component" value="Chromosome 2_1"/>
</dbReference>
<evidence type="ECO:0000313" key="1">
    <source>
        <dbReference type="EMBL" id="KAJ1202940.1"/>
    </source>
</evidence>
<name>A0AAV7VMR1_PLEWA</name>
<organism evidence="1 2">
    <name type="scientific">Pleurodeles waltl</name>
    <name type="common">Iberian ribbed newt</name>
    <dbReference type="NCBI Taxonomy" id="8319"/>
    <lineage>
        <taxon>Eukaryota</taxon>
        <taxon>Metazoa</taxon>
        <taxon>Chordata</taxon>
        <taxon>Craniata</taxon>
        <taxon>Vertebrata</taxon>
        <taxon>Euteleostomi</taxon>
        <taxon>Amphibia</taxon>
        <taxon>Batrachia</taxon>
        <taxon>Caudata</taxon>
        <taxon>Salamandroidea</taxon>
        <taxon>Salamandridae</taxon>
        <taxon>Pleurodelinae</taxon>
        <taxon>Pleurodeles</taxon>
    </lineage>
</organism>
<comment type="caution">
    <text evidence="1">The sequence shown here is derived from an EMBL/GenBank/DDBJ whole genome shotgun (WGS) entry which is preliminary data.</text>
</comment>
<sequence>MERSSGGTQEIRDGIVEATRELLRGVLAPRGYPSGGARPARRLRPATCHGRTGELLETREHHRLLTVDTGRSQESHHGHGRST</sequence>
<reference evidence="1" key="1">
    <citation type="journal article" date="2022" name="bioRxiv">
        <title>Sequencing and chromosome-scale assembly of the giantPleurodeles waltlgenome.</title>
        <authorList>
            <person name="Brown T."/>
            <person name="Elewa A."/>
            <person name="Iarovenko S."/>
            <person name="Subramanian E."/>
            <person name="Araus A.J."/>
            <person name="Petzold A."/>
            <person name="Susuki M."/>
            <person name="Suzuki K.-i.T."/>
            <person name="Hayashi T."/>
            <person name="Toyoda A."/>
            <person name="Oliveira C."/>
            <person name="Osipova E."/>
            <person name="Leigh N.D."/>
            <person name="Simon A."/>
            <person name="Yun M.H."/>
        </authorList>
    </citation>
    <scope>NUCLEOTIDE SEQUENCE</scope>
    <source>
        <strain evidence="1">20211129_DDA</strain>
        <tissue evidence="1">Liver</tissue>
    </source>
</reference>
<dbReference type="AlphaFoldDB" id="A0AAV7VMR1"/>
<gene>
    <name evidence="1" type="ORF">NDU88_006735</name>
</gene>
<dbReference type="EMBL" id="JANPWB010000003">
    <property type="protein sequence ID" value="KAJ1202940.1"/>
    <property type="molecule type" value="Genomic_DNA"/>
</dbReference>